<evidence type="ECO:0000313" key="4">
    <source>
        <dbReference type="EMBL" id="SYZ34579.1"/>
    </source>
</evidence>
<feature type="chain" id="PRO_5038567976" description="Cyclophilin-like domain-containing protein" evidence="2">
    <location>
        <begin position="23"/>
        <end position="177"/>
    </location>
</feature>
<dbReference type="RefSeq" id="WP_197720602.1">
    <property type="nucleotide sequence ID" value="NZ_LR134442.1"/>
</dbReference>
<evidence type="ECO:0000256" key="2">
    <source>
        <dbReference type="SAM" id="SignalP"/>
    </source>
</evidence>
<feature type="signal peptide" evidence="2">
    <location>
        <begin position="1"/>
        <end position="22"/>
    </location>
</feature>
<evidence type="ECO:0000313" key="5">
    <source>
        <dbReference type="Proteomes" id="UP000263928"/>
    </source>
</evidence>
<feature type="region of interest" description="Disordered" evidence="1">
    <location>
        <begin position="31"/>
        <end position="59"/>
    </location>
</feature>
<name>A0A383SB28_9ACTN</name>
<sequence length="177" mass="18471">MLNRIALSRRGFAALLTGAASATLVASAGCGRGSGGADDAPATGQSSPTGSSTARHDEEDGMLTLSIDGRDVDVAWEDNETVRALADAATDEPVTVQMSRYGGFEQVGGLGFDLPHDDERITTAAGDIVLYTGDQIVVFYGSNTWEYTRLGRIQGMSDDELGALLGSGDVRMTFSVS</sequence>
<feature type="compositionally biased region" description="Polar residues" evidence="1">
    <location>
        <begin position="43"/>
        <end position="53"/>
    </location>
</feature>
<dbReference type="AlphaFoldDB" id="A0A383SB28"/>
<dbReference type="InterPro" id="IPR041183">
    <property type="entry name" value="Cyclophilin-like"/>
</dbReference>
<proteinExistence type="predicted"/>
<feature type="domain" description="Cyclophilin-like" evidence="3">
    <location>
        <begin position="65"/>
        <end position="174"/>
    </location>
</feature>
<dbReference type="Gene3D" id="2.40.100.20">
    <property type="match status" value="1"/>
</dbReference>
<reference evidence="5" key="1">
    <citation type="submission" date="2018-08" db="EMBL/GenBank/DDBJ databases">
        <authorList>
            <person name="Hornung B."/>
        </authorList>
    </citation>
    <scope>NUCLEOTIDE SEQUENCE [LARGE SCALE GENOMIC DNA]</scope>
</reference>
<dbReference type="Proteomes" id="UP000263928">
    <property type="component" value="Unassembled WGS sequence"/>
</dbReference>
<accession>A0A383SB28</accession>
<dbReference type="PROSITE" id="PS51257">
    <property type="entry name" value="PROKAR_LIPOPROTEIN"/>
    <property type="match status" value="1"/>
</dbReference>
<evidence type="ECO:0000259" key="3">
    <source>
        <dbReference type="Pfam" id="PF18050"/>
    </source>
</evidence>
<keyword evidence="2" id="KW-0732">Signal</keyword>
<dbReference type="EMBL" id="UNQJ01000030">
    <property type="protein sequence ID" value="SYZ34579.1"/>
    <property type="molecule type" value="Genomic_DNA"/>
</dbReference>
<organism evidence="4 5">
    <name type="scientific">Propionibacterium australiense</name>
    <dbReference type="NCBI Taxonomy" id="119981"/>
    <lineage>
        <taxon>Bacteria</taxon>
        <taxon>Bacillati</taxon>
        <taxon>Actinomycetota</taxon>
        <taxon>Actinomycetes</taxon>
        <taxon>Propionibacteriales</taxon>
        <taxon>Propionibacteriaceae</taxon>
        <taxon>Propionibacterium</taxon>
    </lineage>
</organism>
<keyword evidence="5" id="KW-1185">Reference proteome</keyword>
<evidence type="ECO:0000256" key="1">
    <source>
        <dbReference type="SAM" id="MobiDB-lite"/>
    </source>
</evidence>
<dbReference type="Pfam" id="PF18050">
    <property type="entry name" value="Cyclophil_like2"/>
    <property type="match status" value="1"/>
</dbReference>
<gene>
    <name evidence="4" type="ORF">PROPAUS_2597</name>
</gene>
<protein>
    <recommendedName>
        <fullName evidence="3">Cyclophilin-like domain-containing protein</fullName>
    </recommendedName>
</protein>